<dbReference type="InterPro" id="IPR029058">
    <property type="entry name" value="AB_hydrolase_fold"/>
</dbReference>
<evidence type="ECO:0000256" key="1">
    <source>
        <dbReference type="SAM" id="MobiDB-lite"/>
    </source>
</evidence>
<gene>
    <name evidence="2" type="ORF">PMO31116_00116</name>
</gene>
<reference evidence="2 3" key="1">
    <citation type="submission" date="2019-08" db="EMBL/GenBank/DDBJ databases">
        <authorList>
            <person name="Peeters C."/>
        </authorList>
    </citation>
    <scope>NUCLEOTIDE SEQUENCE [LARGE SCALE GENOMIC DNA]</scope>
    <source>
        <strain evidence="2 3">LMG 31116</strain>
    </source>
</reference>
<dbReference type="Gene3D" id="3.40.50.1820">
    <property type="entry name" value="alpha/beta hydrolase"/>
    <property type="match status" value="1"/>
</dbReference>
<accession>A0A5E4RD92</accession>
<dbReference type="EMBL" id="CABPSD010000001">
    <property type="protein sequence ID" value="VVD61270.1"/>
    <property type="molecule type" value="Genomic_DNA"/>
</dbReference>
<sequence length="746" mass="82012">MTSPRVAGRARFPVGTFRRRIALFGAAVWLTAMAGCAMVEVRSLGPEQYIAMKRGDILSTGKLSTSTDETIRVAGLDDTVCARSSLDCIDALGRAKEIDIDRRLAAMAEMSMQLAITQTPTGDKPWNDAQFDLWLRSARYAYAYLFYSDRPSSERAFEDRQTQVRDYYNYAVQSFAVALFRRAKTTGNGTISGWTLPVDASSVNFDGRRIDPREVLPASTLSFAGLRSPYRRDGFGAELVAVLDDKSAAEALSSTTRTPAPRGDASTGPDNDNVYSTREDDRSRGARNAREREASRDFRRAIDPKAGQVYSEMPSPSLTLLLRFDGTTLEDVLTTHVATLVVYDPYRESSVEINHQTVPLAGNFTAGYGLWLARSGFAEQSLRTLFGRDRGIDRPHIYLMQPFDPGRRVILMLHGLASSPEAWVNLANEIQGDATLREHFQIWQVYYPTNSPILVNAMAIRNAFETTLRHFDPDGLSAASHDAVIIGHSMGGVIARLMVSSADDELWSVFQDDYHLDEDQVDRARNRLDPLFHFGPVPQFERAIFIASPHRGTPFARNRLGRWISNLIKLPVTLLSGIDDVLHFATGSEDDPSEGKTRYVPNSVDQLRDTDPYVVAAAGLQISPKVQYHSIIARRSAKGPLNESTDGVVPYNSAHLAGAQSERVIVAGHSVQETPQAILEIRRILHEDVNALDPIKLRGRPGPYQPIDPPTLAVPVAPSSKAAAAGTANATNVAAGKAALERATAR</sequence>
<dbReference type="AlphaFoldDB" id="A0A5E4RD92"/>
<evidence type="ECO:0000313" key="2">
    <source>
        <dbReference type="EMBL" id="VVD61270.1"/>
    </source>
</evidence>
<keyword evidence="2" id="KW-0449">Lipoprotein</keyword>
<name>A0A5E4RD92_9BURK</name>
<protein>
    <submittedName>
        <fullName evidence="2">Lipoprotein</fullName>
    </submittedName>
</protein>
<dbReference type="SUPFAM" id="SSF53474">
    <property type="entry name" value="alpha/beta-Hydrolases"/>
    <property type="match status" value="1"/>
</dbReference>
<proteinExistence type="predicted"/>
<dbReference type="RefSeq" id="WP_217424707.1">
    <property type="nucleotide sequence ID" value="NZ_CABPSD010000001.1"/>
</dbReference>
<evidence type="ECO:0000313" key="3">
    <source>
        <dbReference type="Proteomes" id="UP000368474"/>
    </source>
</evidence>
<keyword evidence="3" id="KW-1185">Reference proteome</keyword>
<dbReference type="Proteomes" id="UP000368474">
    <property type="component" value="Unassembled WGS sequence"/>
</dbReference>
<organism evidence="2 3">
    <name type="scientific">Pandoraea morbifera</name>
    <dbReference type="NCBI Taxonomy" id="2508300"/>
    <lineage>
        <taxon>Bacteria</taxon>
        <taxon>Pseudomonadati</taxon>
        <taxon>Pseudomonadota</taxon>
        <taxon>Betaproteobacteria</taxon>
        <taxon>Burkholderiales</taxon>
        <taxon>Burkholderiaceae</taxon>
        <taxon>Pandoraea</taxon>
    </lineage>
</organism>
<feature type="compositionally biased region" description="Basic and acidic residues" evidence="1">
    <location>
        <begin position="277"/>
        <end position="300"/>
    </location>
</feature>
<feature type="region of interest" description="Disordered" evidence="1">
    <location>
        <begin position="251"/>
        <end position="300"/>
    </location>
</feature>